<dbReference type="PANTHER" id="PTHR45624:SF58">
    <property type="entry name" value="CARRIER PROTEIN, PUTATIVE-RELATED"/>
    <property type="match status" value="1"/>
</dbReference>
<keyword evidence="8 9" id="KW-0472">Membrane</keyword>
<dbReference type="InterPro" id="IPR023395">
    <property type="entry name" value="MCP_dom_sf"/>
</dbReference>
<evidence type="ECO:0000256" key="6">
    <source>
        <dbReference type="ARBA" id="ARBA00022989"/>
    </source>
</evidence>
<dbReference type="GeneID" id="118431985"/>
<gene>
    <name evidence="13" type="primary">LOC118431985</name>
</gene>
<dbReference type="GO" id="GO:0031966">
    <property type="term" value="C:mitochondrial membrane"/>
    <property type="evidence" value="ECO:0007669"/>
    <property type="project" value="UniProtKB-SubCell"/>
</dbReference>
<evidence type="ECO:0000256" key="5">
    <source>
        <dbReference type="ARBA" id="ARBA00022737"/>
    </source>
</evidence>
<dbReference type="RefSeq" id="XP_035699340.1">
    <property type="nucleotide sequence ID" value="XM_035843447.1"/>
</dbReference>
<dbReference type="InterPro" id="IPR018108">
    <property type="entry name" value="MCP_transmembrane"/>
</dbReference>
<dbReference type="GO" id="GO:1990575">
    <property type="term" value="P:mitochondrial L-ornithine transmembrane transport"/>
    <property type="evidence" value="ECO:0000318"/>
    <property type="project" value="GO_Central"/>
</dbReference>
<keyword evidence="3 10" id="KW-0813">Transport</keyword>
<comment type="similarity">
    <text evidence="2 10">Belongs to the mitochondrial carrier (TC 2.A.29) family.</text>
</comment>
<dbReference type="GO" id="GO:0005739">
    <property type="term" value="C:mitochondrion"/>
    <property type="evidence" value="ECO:0000318"/>
    <property type="project" value="GO_Central"/>
</dbReference>
<evidence type="ECO:0000256" key="9">
    <source>
        <dbReference type="PROSITE-ProRule" id="PRU00282"/>
    </source>
</evidence>
<evidence type="ECO:0000256" key="7">
    <source>
        <dbReference type="ARBA" id="ARBA00023128"/>
    </source>
</evidence>
<dbReference type="PROSITE" id="PS50920">
    <property type="entry name" value="SOLCAR"/>
    <property type="match status" value="2"/>
</dbReference>
<evidence type="ECO:0000256" key="11">
    <source>
        <dbReference type="SAM" id="Phobius"/>
    </source>
</evidence>
<evidence type="ECO:0000256" key="3">
    <source>
        <dbReference type="ARBA" id="ARBA00022448"/>
    </source>
</evidence>
<accession>A0A9J7MH79</accession>
<feature type="transmembrane region" description="Helical" evidence="11">
    <location>
        <begin position="152"/>
        <end position="174"/>
    </location>
</feature>
<sequence>MTHNEDRTHWLKEGLIGLGVGVLYGTTSVTVGHPLDTIKTKMQAQAGFERGGAFKTLLKVLRTQGIVGLYRGCIPPLWGSGIFRSTQFAVFEAVYTFMDNPFGKYELPMTGGLQVRVCVAGACGSTARAIIECPLELAKIRRQTGQSWQFSGIYKGFGVTWCRTMGLMCTYFILVDSTRRHFPDVFKRPLLGPFLTSGVAATLAWWIVWPLENMKSQVQGNYGKDMSTWQRIKFNMKERGGFWGLYRGLGPGTARSFLANGTSMIVMVNAQKKVSEWGLRG</sequence>
<dbReference type="Proteomes" id="UP000001554">
    <property type="component" value="Chromosome 15"/>
</dbReference>
<keyword evidence="7" id="KW-0496">Mitochondrion</keyword>
<dbReference type="SUPFAM" id="SSF103506">
    <property type="entry name" value="Mitochondrial carrier"/>
    <property type="match status" value="1"/>
</dbReference>
<dbReference type="FunFam" id="1.50.40.10:FF:000294">
    <property type="entry name" value="Mitochondrial glycine transporter"/>
    <property type="match status" value="1"/>
</dbReference>
<evidence type="ECO:0000256" key="4">
    <source>
        <dbReference type="ARBA" id="ARBA00022692"/>
    </source>
</evidence>
<dbReference type="GO" id="GO:0000064">
    <property type="term" value="F:L-ornithine transmembrane transporter activity"/>
    <property type="evidence" value="ECO:0000318"/>
    <property type="project" value="GO_Central"/>
</dbReference>
<evidence type="ECO:0000256" key="8">
    <source>
        <dbReference type="ARBA" id="ARBA00023136"/>
    </source>
</evidence>
<reference evidence="12" key="1">
    <citation type="journal article" date="2020" name="Nat. Ecol. Evol.">
        <title>Deeply conserved synteny resolves early events in vertebrate evolution.</title>
        <authorList>
            <person name="Simakov O."/>
            <person name="Marletaz F."/>
            <person name="Yue J.X."/>
            <person name="O'Connell B."/>
            <person name="Jenkins J."/>
            <person name="Brandt A."/>
            <person name="Calef R."/>
            <person name="Tung C.H."/>
            <person name="Huang T.K."/>
            <person name="Schmutz J."/>
            <person name="Satoh N."/>
            <person name="Yu J.K."/>
            <person name="Putnam N.H."/>
            <person name="Green R.E."/>
            <person name="Rokhsar D.S."/>
        </authorList>
    </citation>
    <scope>NUCLEOTIDE SEQUENCE [LARGE SCALE GENOMIC DNA]</scope>
    <source>
        <strain evidence="12">S238N-H82</strain>
    </source>
</reference>
<dbReference type="PANTHER" id="PTHR45624">
    <property type="entry name" value="MITOCHONDRIAL BASIC AMINO ACIDS TRANSPORTER-RELATED"/>
    <property type="match status" value="1"/>
</dbReference>
<keyword evidence="6 11" id="KW-1133">Transmembrane helix</keyword>
<proteinExistence type="inferred from homology"/>
<feature type="transmembrane region" description="Helical" evidence="11">
    <location>
        <begin position="194"/>
        <end position="211"/>
    </location>
</feature>
<name>A0A9J7MH79_BRAFL</name>
<evidence type="ECO:0000256" key="1">
    <source>
        <dbReference type="ARBA" id="ARBA00004225"/>
    </source>
</evidence>
<dbReference type="OrthoDB" id="193856at2759"/>
<evidence type="ECO:0000313" key="13">
    <source>
        <dbReference type="RefSeq" id="XP_035699340.1"/>
    </source>
</evidence>
<dbReference type="KEGG" id="bfo:118431985"/>
<dbReference type="Gene3D" id="1.50.40.10">
    <property type="entry name" value="Mitochondrial carrier domain"/>
    <property type="match status" value="2"/>
</dbReference>
<evidence type="ECO:0000256" key="2">
    <source>
        <dbReference type="ARBA" id="ARBA00006375"/>
    </source>
</evidence>
<keyword evidence="5" id="KW-0677">Repeat</keyword>
<dbReference type="OMA" id="FESCSMY"/>
<evidence type="ECO:0000313" key="12">
    <source>
        <dbReference type="Proteomes" id="UP000001554"/>
    </source>
</evidence>
<reference evidence="13" key="2">
    <citation type="submission" date="2025-08" db="UniProtKB">
        <authorList>
            <consortium name="RefSeq"/>
        </authorList>
    </citation>
    <scope>IDENTIFICATION</scope>
    <source>
        <strain evidence="13">S238N-H82</strain>
        <tissue evidence="13">Testes</tissue>
    </source>
</reference>
<organism evidence="12 13">
    <name type="scientific">Branchiostoma floridae</name>
    <name type="common">Florida lancelet</name>
    <name type="synonym">Amphioxus</name>
    <dbReference type="NCBI Taxonomy" id="7739"/>
    <lineage>
        <taxon>Eukaryota</taxon>
        <taxon>Metazoa</taxon>
        <taxon>Chordata</taxon>
        <taxon>Cephalochordata</taxon>
        <taxon>Leptocardii</taxon>
        <taxon>Amphioxiformes</taxon>
        <taxon>Branchiostomatidae</taxon>
        <taxon>Branchiostoma</taxon>
    </lineage>
</organism>
<dbReference type="InterPro" id="IPR050567">
    <property type="entry name" value="Mitochondrial_Carrier"/>
</dbReference>
<feature type="repeat" description="Solcar" evidence="9">
    <location>
        <begin position="12"/>
        <end position="97"/>
    </location>
</feature>
<comment type="subcellular location">
    <subcellularLocation>
        <location evidence="1">Mitochondrion membrane</location>
        <topology evidence="1">Multi-pass membrane protein</topology>
    </subcellularLocation>
</comment>
<dbReference type="AlphaFoldDB" id="A0A9J7MH79"/>
<evidence type="ECO:0000256" key="10">
    <source>
        <dbReference type="RuleBase" id="RU000488"/>
    </source>
</evidence>
<protein>
    <submittedName>
        <fullName evidence="13">Mitochondrial arginine transporter BAC1-like</fullName>
    </submittedName>
</protein>
<dbReference type="Pfam" id="PF00153">
    <property type="entry name" value="Mito_carr"/>
    <property type="match status" value="2"/>
</dbReference>
<feature type="repeat" description="Solcar" evidence="9">
    <location>
        <begin position="188"/>
        <end position="273"/>
    </location>
</feature>
<keyword evidence="12" id="KW-1185">Reference proteome</keyword>
<keyword evidence="4 9" id="KW-0812">Transmembrane</keyword>